<feature type="compositionally biased region" description="Low complexity" evidence="1">
    <location>
        <begin position="36"/>
        <end position="50"/>
    </location>
</feature>
<feature type="compositionally biased region" description="Polar residues" evidence="1">
    <location>
        <begin position="87"/>
        <end position="99"/>
    </location>
</feature>
<name>C5FTG2_ARTOC</name>
<evidence type="ECO:0000313" key="3">
    <source>
        <dbReference type="Proteomes" id="UP000002035"/>
    </source>
</evidence>
<evidence type="ECO:0000256" key="1">
    <source>
        <dbReference type="SAM" id="MobiDB-lite"/>
    </source>
</evidence>
<evidence type="ECO:0000313" key="2">
    <source>
        <dbReference type="EMBL" id="EEQ33165.1"/>
    </source>
</evidence>
<dbReference type="GeneID" id="9224804"/>
<protein>
    <submittedName>
        <fullName evidence="2">Uncharacterized protein</fullName>
    </submittedName>
</protein>
<dbReference type="RefSeq" id="XP_002846115.1">
    <property type="nucleotide sequence ID" value="XM_002846069.1"/>
</dbReference>
<dbReference type="OMA" id="WKDECAG"/>
<accession>C5FTG2</accession>
<reference evidence="3" key="1">
    <citation type="journal article" date="2012" name="MBio">
        <title>Comparative genome analysis of Trichophyton rubrum and related dermatophytes reveals candidate genes involved in infection.</title>
        <authorList>
            <person name="Martinez D.A."/>
            <person name="Oliver B.G."/>
            <person name="Graeser Y."/>
            <person name="Goldberg J.M."/>
            <person name="Li W."/>
            <person name="Martinez-Rossi N.M."/>
            <person name="Monod M."/>
            <person name="Shelest E."/>
            <person name="Barton R.C."/>
            <person name="Birch E."/>
            <person name="Brakhage A.A."/>
            <person name="Chen Z."/>
            <person name="Gurr S.J."/>
            <person name="Heiman D."/>
            <person name="Heitman J."/>
            <person name="Kosti I."/>
            <person name="Rossi A."/>
            <person name="Saif S."/>
            <person name="Samalova M."/>
            <person name="Saunders C.W."/>
            <person name="Shea T."/>
            <person name="Summerbell R.C."/>
            <person name="Xu J."/>
            <person name="Young S."/>
            <person name="Zeng Q."/>
            <person name="Birren B.W."/>
            <person name="Cuomo C.A."/>
            <person name="White T.C."/>
        </authorList>
    </citation>
    <scope>NUCLEOTIDE SEQUENCE [LARGE SCALE GENOMIC DNA]</scope>
    <source>
        <strain evidence="3">ATCC MYA-4605 / CBS 113480</strain>
    </source>
</reference>
<dbReference type="OrthoDB" id="432544at2759"/>
<feature type="region of interest" description="Disordered" evidence="1">
    <location>
        <begin position="227"/>
        <end position="259"/>
    </location>
</feature>
<organism evidence="2 3">
    <name type="scientific">Arthroderma otae (strain ATCC MYA-4605 / CBS 113480)</name>
    <name type="common">Microsporum canis</name>
    <dbReference type="NCBI Taxonomy" id="554155"/>
    <lineage>
        <taxon>Eukaryota</taxon>
        <taxon>Fungi</taxon>
        <taxon>Dikarya</taxon>
        <taxon>Ascomycota</taxon>
        <taxon>Pezizomycotina</taxon>
        <taxon>Eurotiomycetes</taxon>
        <taxon>Eurotiomycetidae</taxon>
        <taxon>Onygenales</taxon>
        <taxon>Arthrodermataceae</taxon>
        <taxon>Microsporum</taxon>
    </lineage>
</organism>
<dbReference type="EMBL" id="DS995705">
    <property type="protein sequence ID" value="EEQ33165.1"/>
    <property type="molecule type" value="Genomic_DNA"/>
</dbReference>
<sequence>MPIPTRSLSFREPQRKQAVNEDSRPSSPTKQSQLPRGGRSSGLRRLTTSSEIQYEASSGFGIVYGSGSGNGTPEKKSFLPQRRTLPRPQSLQIPHSTVKSARLKQPGESRLDAIKPTRPAPAPSDGVKSHPNSSRTRSPTKLEPKRALARPPNSAPPARSVRSSSLLHPPAPKLVNPTSHSRHHSQIINFDAVKSKPQAGGSRLSLQHPLTSKLSAAPLPTYQARFGLKKPSKSSTNSPEIVFENPSPSPTPDEDSLSPAQTLALQTELLQLHVLHSQGLQTKAKWEARAEKHYRKLHESVKASYRREQERHRYQNFQAVKKFEEKSASSSSGHDFNIQMGILSRVIQEVTHLTESDDSQYNTVVGVFEEWTQHVAKLKQSRELKDDGDVNRDNLLSNVNEEGELQFIEPLPQQWKEDIAALSVQLSQLSGNLDDLDIPNTPDTDKFGGPIDYSGSALVKTVMGHKSLVTSMIEELDMIHSIEMEIMEFEILWMERALESVGANQNSLWGKKRKPKVEDNKKLQVTNYQNKLDLQTRRRSCTQTVGCGCVSRHAGLLEPLSRPPILHSPSSLSVSPGNSPQAELQLVSSCCQGAWSFPRI</sequence>
<feature type="compositionally biased region" description="Basic and acidic residues" evidence="1">
    <location>
        <begin position="105"/>
        <end position="115"/>
    </location>
</feature>
<feature type="region of interest" description="Disordered" evidence="1">
    <location>
        <begin position="1"/>
        <end position="184"/>
    </location>
</feature>
<feature type="compositionally biased region" description="Low complexity" evidence="1">
    <location>
        <begin position="149"/>
        <end position="167"/>
    </location>
</feature>
<dbReference type="HOGENOM" id="CLU_029200_1_0_1"/>
<keyword evidence="3" id="KW-1185">Reference proteome</keyword>
<gene>
    <name evidence="2" type="ORF">MCYG_05984</name>
</gene>
<proteinExistence type="predicted"/>
<dbReference type="Proteomes" id="UP000002035">
    <property type="component" value="Unassembled WGS sequence"/>
</dbReference>
<dbReference type="AlphaFoldDB" id="C5FTG2"/>
<dbReference type="eggNOG" id="ENOG502S23J">
    <property type="taxonomic scope" value="Eukaryota"/>
</dbReference>
<feature type="compositionally biased region" description="Polar residues" evidence="1">
    <location>
        <begin position="25"/>
        <end position="34"/>
    </location>
</feature>
<feature type="compositionally biased region" description="Polar residues" evidence="1">
    <location>
        <begin position="130"/>
        <end position="139"/>
    </location>
</feature>
<dbReference type="STRING" id="554155.C5FTG2"/>
<dbReference type="VEuPathDB" id="FungiDB:MCYG_05984"/>
<feature type="compositionally biased region" description="Basic and acidic residues" evidence="1">
    <location>
        <begin position="12"/>
        <end position="24"/>
    </location>
</feature>